<organism evidence="1 2">
    <name type="scientific">Plectus sambesii</name>
    <dbReference type="NCBI Taxonomy" id="2011161"/>
    <lineage>
        <taxon>Eukaryota</taxon>
        <taxon>Metazoa</taxon>
        <taxon>Ecdysozoa</taxon>
        <taxon>Nematoda</taxon>
        <taxon>Chromadorea</taxon>
        <taxon>Plectida</taxon>
        <taxon>Plectina</taxon>
        <taxon>Plectoidea</taxon>
        <taxon>Plectidae</taxon>
        <taxon>Plectus</taxon>
    </lineage>
</organism>
<keyword evidence="1" id="KW-1185">Reference proteome</keyword>
<sequence>MSEDNLYVCCMFSVSCPHRPVKALEDNMGENLVGVEDDFDRLDNWLSSAADPNSMDGDFLASNNN</sequence>
<reference evidence="2" key="1">
    <citation type="submission" date="2022-11" db="UniProtKB">
        <authorList>
            <consortium name="WormBaseParasite"/>
        </authorList>
    </citation>
    <scope>IDENTIFICATION</scope>
</reference>
<dbReference type="Proteomes" id="UP000887566">
    <property type="component" value="Unplaced"/>
</dbReference>
<evidence type="ECO:0000313" key="2">
    <source>
        <dbReference type="WBParaSite" id="PSAMB.scaffold5142size12522.g25981.t1"/>
    </source>
</evidence>
<accession>A0A914WT25</accession>
<protein>
    <submittedName>
        <fullName evidence="2">Uncharacterized protein</fullName>
    </submittedName>
</protein>
<proteinExistence type="predicted"/>
<name>A0A914WT25_9BILA</name>
<dbReference type="AlphaFoldDB" id="A0A914WT25"/>
<evidence type="ECO:0000313" key="1">
    <source>
        <dbReference type="Proteomes" id="UP000887566"/>
    </source>
</evidence>
<dbReference type="WBParaSite" id="PSAMB.scaffold5142size12522.g25981.t1">
    <property type="protein sequence ID" value="PSAMB.scaffold5142size12522.g25981.t1"/>
    <property type="gene ID" value="PSAMB.scaffold5142size12522.g25981"/>
</dbReference>